<dbReference type="PANTHER" id="PTHR43861">
    <property type="entry name" value="TRANS-ACONITATE 2-METHYLTRANSFERASE-RELATED"/>
    <property type="match status" value="1"/>
</dbReference>
<feature type="domain" description="Methyltransferase" evidence="2">
    <location>
        <begin position="42"/>
        <end position="139"/>
    </location>
</feature>
<evidence type="ECO:0000313" key="4">
    <source>
        <dbReference type="Proteomes" id="UP000533598"/>
    </source>
</evidence>
<organism evidence="3 4">
    <name type="scientific">Crossiella cryophila</name>
    <dbReference type="NCBI Taxonomy" id="43355"/>
    <lineage>
        <taxon>Bacteria</taxon>
        <taxon>Bacillati</taxon>
        <taxon>Actinomycetota</taxon>
        <taxon>Actinomycetes</taxon>
        <taxon>Pseudonocardiales</taxon>
        <taxon>Pseudonocardiaceae</taxon>
        <taxon>Crossiella</taxon>
    </lineage>
</organism>
<dbReference type="GO" id="GO:0008168">
    <property type="term" value="F:methyltransferase activity"/>
    <property type="evidence" value="ECO:0007669"/>
    <property type="project" value="UniProtKB-KW"/>
</dbReference>
<dbReference type="GO" id="GO:0032259">
    <property type="term" value="P:methylation"/>
    <property type="evidence" value="ECO:0007669"/>
    <property type="project" value="UniProtKB-KW"/>
</dbReference>
<dbReference type="AlphaFoldDB" id="A0A7W7FWT2"/>
<dbReference type="Proteomes" id="UP000533598">
    <property type="component" value="Unassembled WGS sequence"/>
</dbReference>
<sequence length="267" mass="28199">MTDVGAVFDAGRAEFVDWSPLLWGPMGSATAEAGGLEPGDRVLDVCCGAGASALPAAELVGEQGLVHGLDLSAELLGYATKVAARRGLRHAEFFEADVTVWEAPDGEPYDLLQCAYGVFFLPEMDTAVGRLSTLVRPGGRVVITTWADAATEGFGSELVDAVRVYKPELPINSPVNLAAQRINTEDKLTGWLAGLGLTEVEVRRVELSIPIDAALAWSFVLGTGMRARLAGLTERQVEGVRADFTHRLAAAGIDHLDAASLIGVGTR</sequence>
<name>A0A7W7FWT2_9PSEU</name>
<keyword evidence="3" id="KW-0489">Methyltransferase</keyword>
<dbReference type="EMBL" id="JACHMH010000001">
    <property type="protein sequence ID" value="MBB4680617.1"/>
    <property type="molecule type" value="Genomic_DNA"/>
</dbReference>
<keyword evidence="4" id="KW-1185">Reference proteome</keyword>
<reference evidence="3 4" key="1">
    <citation type="submission" date="2020-08" db="EMBL/GenBank/DDBJ databases">
        <title>Sequencing the genomes of 1000 actinobacteria strains.</title>
        <authorList>
            <person name="Klenk H.-P."/>
        </authorList>
    </citation>
    <scope>NUCLEOTIDE SEQUENCE [LARGE SCALE GENOMIC DNA]</scope>
    <source>
        <strain evidence="3 4">DSM 44230</strain>
    </source>
</reference>
<dbReference type="Pfam" id="PF13649">
    <property type="entry name" value="Methyltransf_25"/>
    <property type="match status" value="1"/>
</dbReference>
<evidence type="ECO:0000256" key="1">
    <source>
        <dbReference type="ARBA" id="ARBA00022679"/>
    </source>
</evidence>
<protein>
    <submittedName>
        <fullName evidence="3">SAM-dependent methyltransferase</fullName>
    </submittedName>
</protein>
<comment type="caution">
    <text evidence="3">The sequence shown here is derived from an EMBL/GenBank/DDBJ whole genome shotgun (WGS) entry which is preliminary data.</text>
</comment>
<dbReference type="RefSeq" id="WP_185006559.1">
    <property type="nucleotide sequence ID" value="NZ_BAAAUI010000005.1"/>
</dbReference>
<dbReference type="Gene3D" id="3.40.50.150">
    <property type="entry name" value="Vaccinia Virus protein VP39"/>
    <property type="match status" value="1"/>
</dbReference>
<dbReference type="InterPro" id="IPR029063">
    <property type="entry name" value="SAM-dependent_MTases_sf"/>
</dbReference>
<keyword evidence="1 3" id="KW-0808">Transferase</keyword>
<dbReference type="CDD" id="cd02440">
    <property type="entry name" value="AdoMet_MTases"/>
    <property type="match status" value="1"/>
</dbReference>
<evidence type="ECO:0000259" key="2">
    <source>
        <dbReference type="Pfam" id="PF13649"/>
    </source>
</evidence>
<gene>
    <name evidence="3" type="ORF">HNR67_006735</name>
</gene>
<proteinExistence type="predicted"/>
<evidence type="ECO:0000313" key="3">
    <source>
        <dbReference type="EMBL" id="MBB4680617.1"/>
    </source>
</evidence>
<dbReference type="SUPFAM" id="SSF53335">
    <property type="entry name" value="S-adenosyl-L-methionine-dependent methyltransferases"/>
    <property type="match status" value="1"/>
</dbReference>
<accession>A0A7W7FWT2</accession>
<dbReference type="InterPro" id="IPR041698">
    <property type="entry name" value="Methyltransf_25"/>
</dbReference>